<evidence type="ECO:0000256" key="3">
    <source>
        <dbReference type="ARBA" id="ARBA00004892"/>
    </source>
</evidence>
<evidence type="ECO:0000256" key="9">
    <source>
        <dbReference type="HAMAP-Rule" id="MF_00106"/>
    </source>
</evidence>
<dbReference type="Pfam" id="PF03786">
    <property type="entry name" value="UxuA"/>
    <property type="match status" value="1"/>
</dbReference>
<protein>
    <recommendedName>
        <fullName evidence="5 9">Mannonate dehydratase</fullName>
        <ecNumber evidence="5 9">4.2.1.8</ecNumber>
    </recommendedName>
    <alternativeName>
        <fullName evidence="9">D-mannonate hydro-lyase</fullName>
    </alternativeName>
</protein>
<gene>
    <name evidence="9" type="primary">uxuA</name>
    <name evidence="10" type="ORF">HNQ61_004319</name>
</gene>
<dbReference type="GO" id="GO:0030145">
    <property type="term" value="F:manganese ion binding"/>
    <property type="evidence" value="ECO:0007669"/>
    <property type="project" value="TreeGrafter"/>
</dbReference>
<dbReference type="NCBIfam" id="NF003027">
    <property type="entry name" value="PRK03906.1"/>
    <property type="match status" value="1"/>
</dbReference>
<keyword evidence="6 9" id="KW-0408">Iron</keyword>
<evidence type="ECO:0000256" key="4">
    <source>
        <dbReference type="ARBA" id="ARBA00007389"/>
    </source>
</evidence>
<dbReference type="AlphaFoldDB" id="A0A841H428"/>
<dbReference type="GO" id="GO:0008927">
    <property type="term" value="F:mannonate dehydratase activity"/>
    <property type="evidence" value="ECO:0007669"/>
    <property type="project" value="UniProtKB-UniRule"/>
</dbReference>
<dbReference type="EC" id="4.2.1.8" evidence="5 9"/>
<dbReference type="RefSeq" id="WP_170038905.1">
    <property type="nucleotide sequence ID" value="NZ_JABDTL010000002.1"/>
</dbReference>
<dbReference type="InterPro" id="IPR004628">
    <property type="entry name" value="Man_deHydtase"/>
</dbReference>
<dbReference type="Gene3D" id="3.20.20.150">
    <property type="entry name" value="Divalent-metal-dependent TIM barrel enzymes"/>
    <property type="match status" value="1"/>
</dbReference>
<organism evidence="10 11">
    <name type="scientific">Longimicrobium terrae</name>
    <dbReference type="NCBI Taxonomy" id="1639882"/>
    <lineage>
        <taxon>Bacteria</taxon>
        <taxon>Pseudomonadati</taxon>
        <taxon>Gemmatimonadota</taxon>
        <taxon>Longimicrobiia</taxon>
        <taxon>Longimicrobiales</taxon>
        <taxon>Longimicrobiaceae</taxon>
        <taxon>Longimicrobium</taxon>
    </lineage>
</organism>
<dbReference type="HAMAP" id="MF_00106">
    <property type="entry name" value="UxuA"/>
    <property type="match status" value="1"/>
</dbReference>
<keyword evidence="11" id="KW-1185">Reference proteome</keyword>
<sequence length="345" mass="38035">MRMTFRWFGPDDPVPLEHIGQIPGVGGIVSSLHDVPPGEAWTRDGLERINGMIRGAGLRWDVVESIPVHEDVKLGRPERERWADAWCRSLELVGAMGIPVVCYNFMPVFDWTRTELAMPMPDGSTALAYDDEALRRIDLSNGTGDLPGWAAAYDAEALGALLEGYRSVDNERLWDNLAWFLERVVPVAESAGVRLAIHPDDPPWPIFGLPRIITDGAALERVCRLVDSPMNGVTFCTGSLGADPANDLPAMVRRLPGRIHFAHCRNVRVTGERAFHEAPHPSRFGSVDMRAVLGALREIGFDGPMRPDHGRMIWGERGRPGYGLFDRALGATYLQGIWEGLGGAD</sequence>
<name>A0A841H428_9BACT</name>
<dbReference type="PANTHER" id="PTHR30387">
    <property type="entry name" value="MANNONATE DEHYDRATASE"/>
    <property type="match status" value="1"/>
</dbReference>
<dbReference type="GO" id="GO:0008198">
    <property type="term" value="F:ferrous iron binding"/>
    <property type="evidence" value="ECO:0007669"/>
    <property type="project" value="TreeGrafter"/>
</dbReference>
<reference evidence="10 11" key="1">
    <citation type="submission" date="2020-08" db="EMBL/GenBank/DDBJ databases">
        <title>Genomic Encyclopedia of Type Strains, Phase IV (KMG-IV): sequencing the most valuable type-strain genomes for metagenomic binning, comparative biology and taxonomic classification.</title>
        <authorList>
            <person name="Goeker M."/>
        </authorList>
    </citation>
    <scope>NUCLEOTIDE SEQUENCE [LARGE SCALE GENOMIC DNA]</scope>
    <source>
        <strain evidence="10 11">DSM 29007</strain>
    </source>
</reference>
<comment type="cofactor">
    <cofactor evidence="9">
        <name>Fe(2+)</name>
        <dbReference type="ChEBI" id="CHEBI:29033"/>
    </cofactor>
    <cofactor evidence="9">
        <name>Mn(2+)</name>
        <dbReference type="ChEBI" id="CHEBI:29035"/>
    </cofactor>
</comment>
<evidence type="ECO:0000256" key="8">
    <source>
        <dbReference type="ARBA" id="ARBA00023239"/>
    </source>
</evidence>
<evidence type="ECO:0000256" key="6">
    <source>
        <dbReference type="ARBA" id="ARBA00023004"/>
    </source>
</evidence>
<dbReference type="PIRSF" id="PIRSF016049">
    <property type="entry name" value="Man_dehyd"/>
    <property type="match status" value="1"/>
</dbReference>
<evidence type="ECO:0000313" key="11">
    <source>
        <dbReference type="Proteomes" id="UP000582837"/>
    </source>
</evidence>
<comment type="function">
    <text evidence="2 9">Catalyzes the dehydration of D-mannonate.</text>
</comment>
<dbReference type="NCBIfam" id="TIGR00695">
    <property type="entry name" value="uxuA"/>
    <property type="match status" value="1"/>
</dbReference>
<dbReference type="GO" id="GO:0042840">
    <property type="term" value="P:D-glucuronate catabolic process"/>
    <property type="evidence" value="ECO:0007669"/>
    <property type="project" value="TreeGrafter"/>
</dbReference>
<dbReference type="PANTHER" id="PTHR30387:SF2">
    <property type="entry name" value="MANNONATE DEHYDRATASE"/>
    <property type="match status" value="1"/>
</dbReference>
<accession>A0A841H428</accession>
<evidence type="ECO:0000313" key="10">
    <source>
        <dbReference type="EMBL" id="MBB6072656.1"/>
    </source>
</evidence>
<keyword evidence="7 9" id="KW-0464">Manganese</keyword>
<comment type="caution">
    <text evidence="10">The sequence shown here is derived from an EMBL/GenBank/DDBJ whole genome shotgun (WGS) entry which is preliminary data.</text>
</comment>
<evidence type="ECO:0000256" key="1">
    <source>
        <dbReference type="ARBA" id="ARBA00001794"/>
    </source>
</evidence>
<dbReference type="Proteomes" id="UP000582837">
    <property type="component" value="Unassembled WGS sequence"/>
</dbReference>
<proteinExistence type="inferred from homology"/>
<evidence type="ECO:0000256" key="5">
    <source>
        <dbReference type="ARBA" id="ARBA00012927"/>
    </source>
</evidence>
<dbReference type="SUPFAM" id="SSF51658">
    <property type="entry name" value="Xylose isomerase-like"/>
    <property type="match status" value="1"/>
</dbReference>
<dbReference type="UniPathway" id="UPA00246"/>
<comment type="pathway">
    <text evidence="3 9">Carbohydrate metabolism; pentose and glucuronate interconversion.</text>
</comment>
<comment type="catalytic activity">
    <reaction evidence="1 9">
        <text>D-mannonate = 2-dehydro-3-deoxy-D-gluconate + H2O</text>
        <dbReference type="Rhea" id="RHEA:20097"/>
        <dbReference type="ChEBI" id="CHEBI:15377"/>
        <dbReference type="ChEBI" id="CHEBI:17767"/>
        <dbReference type="ChEBI" id="CHEBI:57990"/>
        <dbReference type="EC" id="4.2.1.8"/>
    </reaction>
</comment>
<dbReference type="EMBL" id="JACHIA010000017">
    <property type="protein sequence ID" value="MBB6072656.1"/>
    <property type="molecule type" value="Genomic_DNA"/>
</dbReference>
<dbReference type="InterPro" id="IPR036237">
    <property type="entry name" value="Xyl_isomerase-like_sf"/>
</dbReference>
<evidence type="ECO:0000256" key="2">
    <source>
        <dbReference type="ARBA" id="ARBA00002713"/>
    </source>
</evidence>
<comment type="similarity">
    <text evidence="4 9">Belongs to the mannonate dehydratase family.</text>
</comment>
<evidence type="ECO:0000256" key="7">
    <source>
        <dbReference type="ARBA" id="ARBA00023211"/>
    </source>
</evidence>
<keyword evidence="8 9" id="KW-0456">Lyase</keyword>